<dbReference type="InterPro" id="IPR001647">
    <property type="entry name" value="HTH_TetR"/>
</dbReference>
<dbReference type="Proteomes" id="UP000484381">
    <property type="component" value="Unassembled WGS sequence"/>
</dbReference>
<dbReference type="Gene3D" id="1.10.10.60">
    <property type="entry name" value="Homeodomain-like"/>
    <property type="match status" value="1"/>
</dbReference>
<accession>A0A7X1NIL7</accession>
<comment type="caution">
    <text evidence="6">The sequence shown here is derived from an EMBL/GenBank/DDBJ whole genome shotgun (WGS) entry which is preliminary data.</text>
</comment>
<evidence type="ECO:0000313" key="6">
    <source>
        <dbReference type="EMBL" id="MPW22655.1"/>
    </source>
</evidence>
<protein>
    <submittedName>
        <fullName evidence="6">TetR family transcriptional regulator</fullName>
    </submittedName>
</protein>
<reference evidence="6 7" key="1">
    <citation type="submission" date="2019-10" db="EMBL/GenBank/DDBJ databases">
        <title>Paraburkholderia sp. isolated from nodules of Mimosa pudica from Brazilian Atlantic Forest soils.</title>
        <authorList>
            <person name="Paulitsch F."/>
            <person name="Hungria M."/>
            <person name="Dall'Agnol R."/>
        </authorList>
    </citation>
    <scope>NUCLEOTIDE SEQUENCE [LARGE SCALE GENOMIC DNA]</scope>
    <source>
        <strain evidence="6 7">CNPSo 3157</strain>
    </source>
</reference>
<evidence type="ECO:0000256" key="3">
    <source>
        <dbReference type="ARBA" id="ARBA00023163"/>
    </source>
</evidence>
<keyword evidence="7" id="KW-1185">Reference proteome</keyword>
<feature type="domain" description="HTH tetR-type" evidence="5">
    <location>
        <begin position="6"/>
        <end position="66"/>
    </location>
</feature>
<dbReference type="RefSeq" id="WP_152767272.1">
    <property type="nucleotide sequence ID" value="NZ_WHNP01000073.1"/>
</dbReference>
<name>A0A7X1NIL7_9BURK</name>
<proteinExistence type="predicted"/>
<dbReference type="PROSITE" id="PS50977">
    <property type="entry name" value="HTH_TETR_2"/>
    <property type="match status" value="1"/>
</dbReference>
<evidence type="ECO:0000259" key="5">
    <source>
        <dbReference type="PROSITE" id="PS50977"/>
    </source>
</evidence>
<evidence type="ECO:0000313" key="7">
    <source>
        <dbReference type="Proteomes" id="UP000484381"/>
    </source>
</evidence>
<evidence type="ECO:0000256" key="1">
    <source>
        <dbReference type="ARBA" id="ARBA00023015"/>
    </source>
</evidence>
<evidence type="ECO:0000256" key="2">
    <source>
        <dbReference type="ARBA" id="ARBA00023125"/>
    </source>
</evidence>
<dbReference type="AlphaFoldDB" id="A0A7X1NIL7"/>
<dbReference type="PANTHER" id="PTHR47506:SF1">
    <property type="entry name" value="HTH-TYPE TRANSCRIPTIONAL REGULATOR YJDC"/>
    <property type="match status" value="1"/>
</dbReference>
<organism evidence="6 7">
    <name type="scientific">Paraburkholderia franconis</name>
    <dbReference type="NCBI Taxonomy" id="2654983"/>
    <lineage>
        <taxon>Bacteria</taxon>
        <taxon>Pseudomonadati</taxon>
        <taxon>Pseudomonadota</taxon>
        <taxon>Betaproteobacteria</taxon>
        <taxon>Burkholderiales</taxon>
        <taxon>Burkholderiaceae</taxon>
        <taxon>Paraburkholderia</taxon>
    </lineage>
</organism>
<feature type="DNA-binding region" description="H-T-H motif" evidence="4">
    <location>
        <begin position="29"/>
        <end position="48"/>
    </location>
</feature>
<dbReference type="SUPFAM" id="SSF46689">
    <property type="entry name" value="Homeodomain-like"/>
    <property type="match status" value="1"/>
</dbReference>
<dbReference type="Pfam" id="PF00440">
    <property type="entry name" value="TetR_N"/>
    <property type="match status" value="1"/>
</dbReference>
<dbReference type="PANTHER" id="PTHR47506">
    <property type="entry name" value="TRANSCRIPTIONAL REGULATORY PROTEIN"/>
    <property type="match status" value="1"/>
</dbReference>
<dbReference type="EMBL" id="WHNP01000073">
    <property type="protein sequence ID" value="MPW22655.1"/>
    <property type="molecule type" value="Genomic_DNA"/>
</dbReference>
<dbReference type="PRINTS" id="PR00455">
    <property type="entry name" value="HTHTETR"/>
</dbReference>
<gene>
    <name evidence="6" type="ORF">GCT13_39055</name>
</gene>
<keyword evidence="3" id="KW-0804">Transcription</keyword>
<dbReference type="InterPro" id="IPR009057">
    <property type="entry name" value="Homeodomain-like_sf"/>
</dbReference>
<sequence length="74" mass="8208">MAGQRRFDEQAVFNVALEVLELRGYKDATMVELAKATGVQRGALYNAYGSKEELFLGAFNYPAGKFYEQVAHAS</sequence>
<keyword evidence="2 4" id="KW-0238">DNA-binding</keyword>
<dbReference type="GO" id="GO:0003677">
    <property type="term" value="F:DNA binding"/>
    <property type="evidence" value="ECO:0007669"/>
    <property type="project" value="UniProtKB-UniRule"/>
</dbReference>
<keyword evidence="1" id="KW-0805">Transcription regulation</keyword>
<evidence type="ECO:0000256" key="4">
    <source>
        <dbReference type="PROSITE-ProRule" id="PRU00335"/>
    </source>
</evidence>